<reference evidence="3 4" key="1">
    <citation type="journal article" date="2019" name="Int. J. Syst. Evol. Microbiol.">
        <title>The Global Catalogue of Microorganisms (GCM) 10K type strain sequencing project: providing services to taxonomists for standard genome sequencing and annotation.</title>
        <authorList>
            <consortium name="The Broad Institute Genomics Platform"/>
            <consortium name="The Broad Institute Genome Sequencing Center for Infectious Disease"/>
            <person name="Wu L."/>
            <person name="Ma J."/>
        </authorList>
    </citation>
    <scope>NUCLEOTIDE SEQUENCE [LARGE SCALE GENOMIC DNA]</scope>
    <source>
        <strain evidence="3 4">CGMCC 1.12125</strain>
    </source>
</reference>
<sequence length="182" mass="19499">MTPEPYYCPVCGPEDDGKGLASVRGHIVSSGDDGHDWEELKDEVEGQADETNADTDEVDDDPDEGNETEDEENPESDDESDEDDTEDMPTPEELERQRSQQTDDSDDQQTTQPTSSSGGVGIPISLTTALVLAALVVSIVVVYRFRSGDDPGQPVQQESDEQPADTEISGKTDGPGGGLVPE</sequence>
<feature type="region of interest" description="Disordered" evidence="1">
    <location>
        <begin position="147"/>
        <end position="182"/>
    </location>
</feature>
<feature type="compositionally biased region" description="Gly residues" evidence="1">
    <location>
        <begin position="173"/>
        <end position="182"/>
    </location>
</feature>
<feature type="compositionally biased region" description="Acidic residues" evidence="1">
    <location>
        <begin position="39"/>
        <end position="92"/>
    </location>
</feature>
<evidence type="ECO:0000256" key="2">
    <source>
        <dbReference type="SAM" id="Phobius"/>
    </source>
</evidence>
<feature type="compositionally biased region" description="Low complexity" evidence="1">
    <location>
        <begin position="108"/>
        <end position="117"/>
    </location>
</feature>
<dbReference type="AlphaFoldDB" id="A0ABD6CEJ4"/>
<feature type="region of interest" description="Disordered" evidence="1">
    <location>
        <begin position="1"/>
        <end position="122"/>
    </location>
</feature>
<feature type="transmembrane region" description="Helical" evidence="2">
    <location>
        <begin position="120"/>
        <end position="143"/>
    </location>
</feature>
<evidence type="ECO:0000256" key="1">
    <source>
        <dbReference type="SAM" id="MobiDB-lite"/>
    </source>
</evidence>
<dbReference type="RefSeq" id="WP_247378363.1">
    <property type="nucleotide sequence ID" value="NZ_JALLGV010000005.1"/>
</dbReference>
<keyword evidence="2" id="KW-1133">Transmembrane helix</keyword>
<accession>A0ABD6CEJ4</accession>
<proteinExistence type="predicted"/>
<keyword evidence="4" id="KW-1185">Reference proteome</keyword>
<name>A0ABD6CEJ4_9EURY</name>
<keyword evidence="2" id="KW-0812">Transmembrane</keyword>
<keyword evidence="2" id="KW-0472">Membrane</keyword>
<evidence type="ECO:0000313" key="3">
    <source>
        <dbReference type="EMBL" id="MFD1588707.1"/>
    </source>
</evidence>
<organism evidence="3 4">
    <name type="scientific">Halorientalis brevis</name>
    <dbReference type="NCBI Taxonomy" id="1126241"/>
    <lineage>
        <taxon>Archaea</taxon>
        <taxon>Methanobacteriati</taxon>
        <taxon>Methanobacteriota</taxon>
        <taxon>Stenosarchaea group</taxon>
        <taxon>Halobacteria</taxon>
        <taxon>Halobacteriales</taxon>
        <taxon>Haloarculaceae</taxon>
        <taxon>Halorientalis</taxon>
    </lineage>
</organism>
<gene>
    <name evidence="3" type="ORF">ACFR9U_17145</name>
</gene>
<evidence type="ECO:0000313" key="4">
    <source>
        <dbReference type="Proteomes" id="UP001597119"/>
    </source>
</evidence>
<comment type="caution">
    <text evidence="3">The sequence shown here is derived from an EMBL/GenBank/DDBJ whole genome shotgun (WGS) entry which is preliminary data.</text>
</comment>
<protein>
    <submittedName>
        <fullName evidence="3">Uncharacterized protein</fullName>
    </submittedName>
</protein>
<dbReference type="EMBL" id="JBHUDJ010000014">
    <property type="protein sequence ID" value="MFD1588707.1"/>
    <property type="molecule type" value="Genomic_DNA"/>
</dbReference>
<dbReference type="Proteomes" id="UP001597119">
    <property type="component" value="Unassembled WGS sequence"/>
</dbReference>